<gene>
    <name evidence="1" type="ORF">EB241_09140</name>
</gene>
<dbReference type="AlphaFoldDB" id="A0A3N6RYY2"/>
<sequence length="69" mass="7719">MFSLGSGCTAQAIDALCRRLRWMAGRSEHRWRYDYCAASVSASHLFLAITLTLSIRPKYPMFSAAPLPP</sequence>
<organism evidence="1 2">
    <name type="scientific">Erwinia psidii</name>
    <dbReference type="NCBI Taxonomy" id="69224"/>
    <lineage>
        <taxon>Bacteria</taxon>
        <taxon>Pseudomonadati</taxon>
        <taxon>Pseudomonadota</taxon>
        <taxon>Gammaproteobacteria</taxon>
        <taxon>Enterobacterales</taxon>
        <taxon>Erwiniaceae</taxon>
        <taxon>Erwinia</taxon>
    </lineage>
</organism>
<dbReference type="Proteomes" id="UP000279457">
    <property type="component" value="Unassembled WGS sequence"/>
</dbReference>
<keyword evidence="2" id="KW-1185">Reference proteome</keyword>
<evidence type="ECO:0000313" key="2">
    <source>
        <dbReference type="Proteomes" id="UP000279457"/>
    </source>
</evidence>
<proteinExistence type="predicted"/>
<reference evidence="1 2" key="1">
    <citation type="submission" date="2018-10" db="EMBL/GenBank/DDBJ databases">
        <title>Draft genome sequence for the type isolate of Erwinia psidii, agent causal of bacterial blight in guava (Psidium guajava) and wilt and die-back of Eucalyptus spp.</title>
        <authorList>
            <person name="Hermenegildo P.S."/>
            <person name="Santos S.A."/>
            <person name="Guimaraes L.M.S."/>
            <person name="Vidigal P.M.P."/>
            <person name="Pereira I.C."/>
            <person name="Badel J.L."/>
            <person name="Alfenas-Zerbini P."/>
            <person name="Ferreira M.A.S.V."/>
            <person name="Alfenas A.C."/>
        </authorList>
    </citation>
    <scope>NUCLEOTIDE SEQUENCE [LARGE SCALE GENOMIC DNA]</scope>
    <source>
        <strain evidence="1 2">IBSBF 435</strain>
    </source>
</reference>
<protein>
    <submittedName>
        <fullName evidence="1">Uncharacterized protein</fullName>
    </submittedName>
</protein>
<comment type="caution">
    <text evidence="1">The sequence shown here is derived from an EMBL/GenBank/DDBJ whole genome shotgun (WGS) entry which is preliminary data.</text>
</comment>
<name>A0A3N6RYY2_9GAMM</name>
<dbReference type="EMBL" id="RHHM01000006">
    <property type="protein sequence ID" value="RQM38388.1"/>
    <property type="molecule type" value="Genomic_DNA"/>
</dbReference>
<evidence type="ECO:0000313" key="1">
    <source>
        <dbReference type="EMBL" id="RQM38388.1"/>
    </source>
</evidence>
<accession>A0A3N6RYY2</accession>